<proteinExistence type="predicted"/>
<dbReference type="EMBL" id="JYDO01000163">
    <property type="protein sequence ID" value="KRZ68491.1"/>
    <property type="molecule type" value="Genomic_DNA"/>
</dbReference>
<reference evidence="1 2" key="1">
    <citation type="submission" date="2015-01" db="EMBL/GenBank/DDBJ databases">
        <title>Evolution of Trichinella species and genotypes.</title>
        <authorList>
            <person name="Korhonen P.K."/>
            <person name="Edoardo P."/>
            <person name="Giuseppe L.R."/>
            <person name="Gasser R.B."/>
        </authorList>
    </citation>
    <scope>NUCLEOTIDE SEQUENCE [LARGE SCALE GENOMIC DNA]</scope>
    <source>
        <strain evidence="1">ISS1980</strain>
    </source>
</reference>
<organism evidence="1 2">
    <name type="scientific">Trichinella papuae</name>
    <dbReference type="NCBI Taxonomy" id="268474"/>
    <lineage>
        <taxon>Eukaryota</taxon>
        <taxon>Metazoa</taxon>
        <taxon>Ecdysozoa</taxon>
        <taxon>Nematoda</taxon>
        <taxon>Enoplea</taxon>
        <taxon>Dorylaimia</taxon>
        <taxon>Trichinellida</taxon>
        <taxon>Trichinellidae</taxon>
        <taxon>Trichinella</taxon>
    </lineage>
</organism>
<gene>
    <name evidence="1" type="ORF">T10_7489</name>
</gene>
<keyword evidence="2" id="KW-1185">Reference proteome</keyword>
<protein>
    <submittedName>
        <fullName evidence="1">Uncharacterized protein</fullName>
    </submittedName>
</protein>
<evidence type="ECO:0000313" key="1">
    <source>
        <dbReference type="EMBL" id="KRZ68491.1"/>
    </source>
</evidence>
<accession>A0A0V1M9E5</accession>
<sequence>MKHRKANFPFNLSEVKLGCLTLRQLRFLSYFCINIFANTKNEVMKSKHNRWEKVCVVSRSFLYRMQFLGNRRCWKKCGLLQEILSMLHFNITCNDQANQTGHSYRN</sequence>
<evidence type="ECO:0000313" key="2">
    <source>
        <dbReference type="Proteomes" id="UP000054843"/>
    </source>
</evidence>
<dbReference type="AlphaFoldDB" id="A0A0V1M9E5"/>
<name>A0A0V1M9E5_9BILA</name>
<dbReference type="Proteomes" id="UP000054843">
    <property type="component" value="Unassembled WGS sequence"/>
</dbReference>
<comment type="caution">
    <text evidence="1">The sequence shown here is derived from an EMBL/GenBank/DDBJ whole genome shotgun (WGS) entry which is preliminary data.</text>
</comment>